<evidence type="ECO:0000256" key="1">
    <source>
        <dbReference type="ARBA" id="ARBA00022737"/>
    </source>
</evidence>
<feature type="domain" description="MucBP" evidence="3">
    <location>
        <begin position="225"/>
        <end position="278"/>
    </location>
</feature>
<protein>
    <recommendedName>
        <fullName evidence="3">MucBP domain-containing protein</fullName>
    </recommendedName>
</protein>
<dbReference type="Pfam" id="PF06458">
    <property type="entry name" value="MucBP"/>
    <property type="match status" value="10"/>
</dbReference>
<geneLocation type="plasmid" evidence="4 5">
    <name>unnamed</name>
</geneLocation>
<feature type="domain" description="MucBP" evidence="3">
    <location>
        <begin position="838"/>
        <end position="890"/>
    </location>
</feature>
<evidence type="ECO:0000256" key="2">
    <source>
        <dbReference type="SAM" id="MobiDB-lite"/>
    </source>
</evidence>
<dbReference type="AlphaFoldDB" id="A0A517D8A2"/>
<proteinExistence type="predicted"/>
<feature type="compositionally biased region" description="Basic and acidic residues" evidence="2">
    <location>
        <begin position="21"/>
        <end position="44"/>
    </location>
</feature>
<evidence type="ECO:0000259" key="3">
    <source>
        <dbReference type="Pfam" id="PF06458"/>
    </source>
</evidence>
<feature type="domain" description="MucBP" evidence="3">
    <location>
        <begin position="285"/>
        <end position="328"/>
    </location>
</feature>
<feature type="domain" description="MucBP" evidence="3">
    <location>
        <begin position="896"/>
        <end position="948"/>
    </location>
</feature>
<feature type="domain" description="MucBP" evidence="3">
    <location>
        <begin position="365"/>
        <end position="414"/>
    </location>
</feature>
<dbReference type="Proteomes" id="UP000316394">
    <property type="component" value="Plasmid unnamed"/>
</dbReference>
<dbReference type="EMBL" id="CP041677">
    <property type="protein sequence ID" value="QDR73582.1"/>
    <property type="molecule type" value="Genomic_DNA"/>
</dbReference>
<feature type="domain" description="MucBP" evidence="3">
    <location>
        <begin position="423"/>
        <end position="481"/>
    </location>
</feature>
<accession>A0A517D8A2</accession>
<feature type="domain" description="MucBP" evidence="3">
    <location>
        <begin position="634"/>
        <end position="672"/>
    </location>
</feature>
<keyword evidence="4" id="KW-0614">Plasmid</keyword>
<reference evidence="4 5" key="1">
    <citation type="submission" date="2019-07" db="EMBL/GenBank/DDBJ databases">
        <title>Gastrointestinal microbiota of Peromyscus leucopus, the white-footed mouse.</title>
        <authorList>
            <person name="Milovic A."/>
            <person name="Bassam K."/>
            <person name="Barbour A.G."/>
        </authorList>
    </citation>
    <scope>NUCLEOTIDE SEQUENCE [LARGE SCALE GENOMIC DNA]</scope>
    <source>
        <strain evidence="4 5">LL7</strain>
        <plasmid evidence="4 5">unnamed</plasmid>
    </source>
</reference>
<dbReference type="InterPro" id="IPR009459">
    <property type="entry name" value="MucBP_dom"/>
</dbReference>
<evidence type="ECO:0000313" key="4">
    <source>
        <dbReference type="EMBL" id="QDR73582.1"/>
    </source>
</evidence>
<dbReference type="Gene3D" id="3.10.20.320">
    <property type="entry name" value="Putative peptidoglycan bound protein (lpxtg motif)"/>
    <property type="match status" value="5"/>
</dbReference>
<feature type="domain" description="MucBP" evidence="3">
    <location>
        <begin position="488"/>
        <end position="551"/>
    </location>
</feature>
<gene>
    <name evidence="4" type="ORF">FOD75_10815</name>
</gene>
<feature type="domain" description="MucBP" evidence="3">
    <location>
        <begin position="707"/>
        <end position="759"/>
    </location>
</feature>
<keyword evidence="1" id="KW-0677">Repeat</keyword>
<feature type="compositionally biased region" description="Basic and acidic residues" evidence="2">
    <location>
        <begin position="54"/>
        <end position="70"/>
    </location>
</feature>
<organism evidence="4 5">
    <name type="scientific">Limosilactobacillus reuteri</name>
    <name type="common">Lactobacillus reuteri</name>
    <dbReference type="NCBI Taxonomy" id="1598"/>
    <lineage>
        <taxon>Bacteria</taxon>
        <taxon>Bacillati</taxon>
        <taxon>Bacillota</taxon>
        <taxon>Bacilli</taxon>
        <taxon>Lactobacillales</taxon>
        <taxon>Lactobacillaceae</taxon>
        <taxon>Limosilactobacillus</taxon>
    </lineage>
</organism>
<evidence type="ECO:0000313" key="5">
    <source>
        <dbReference type="Proteomes" id="UP000316394"/>
    </source>
</evidence>
<dbReference type="RefSeq" id="WP_144227859.1">
    <property type="nucleotide sequence ID" value="NZ_CP041677.1"/>
</dbReference>
<feature type="domain" description="MucBP" evidence="3">
    <location>
        <begin position="561"/>
        <end position="622"/>
    </location>
</feature>
<sequence>MRSRRLLGWFNRANQAALPEPEAHEDKHTDNTTAKEEAVEKDADNQETTVIEGKVIESSEDTEKASKENDVQFPETTEPSQGQPIIVAFYENGREVSAPYVFRGSVGDQLQLNDLNIPAGYEYVDGFMPLAISDDSQHLKIAVKSTLIHYVLHAVTEDGAAIPNVDNVYAQGEPGSSIPKSNYQEIDGYQPFEKRTYLVPEQDSDIEVVYHPVMQQIKVTAETDTGEVLTQEVLEGNTGEKYKINPQHYQIDGYELVKLPDNLSGEFTPGEQHISLIYHARESHVTVRFIDTHGKQIHRPLTYAGEFDSEQKVKLPIIDGYHLNDENSKEFTIHFEAFDSEKILKFERNEQEFAIHLWLDKAHKEKAAADIIVKGKVDDNYHEEVPEIKGYEVSEKVVSGQFSRYENPDIDITYQIKTSHLLVKFADAAGRPIKAVKPIEKLGHWGDEVTFDLPEIDGYERPKPTFHHQMESDDETIILHYHAKKVSVLIDYVNGQTNANLNLDLPKVKTGYVGQPYHVEPQPIDGYTLRDTPKNISGVFAPNMNKITLVYDPVMVTYVLNFIDLVGNAITEPKEVQGKYGTNYNFVQLAKKMAKGYQLQTLEQDLQGTFGKHNQRMNIRYQADEVSFTVVPVNQHEKPIDERYDLTIKGLMGQKFSTTLPKINGYQRKAERVGGTIGQDMVNKRVPVAYDPTTSKVTIRSRYQGGDHDGEAVFKDHIMTGLTGDSYHYNVPSVKGYTNDQVACDGNFAADPQTITINYSVTPEHYAVHFVDENRQMVGGLGEKDGFYGDIVEFGNAVPQGFHLPNGAKTSLQLSGKGLYQVVVIPDEILITLRPKATDGKDLGMSRQVKGKFHQPQEVQLPVISGYQAVDGQKAKLTFEFGQKEQVITYEPESRTIKVQYLDTQGNTIHPVKVYSGRFDEPYTITAPELEGYVVVGEKQKQGHYGDNGNAKQTETAFIYRAGSDVFSPAVTPLEDVMPGAESKADPRQLNVNELANRGPQVNVAAKEKSQTTFIVGSADNIVRQPETTVSERSNNAVKEKPHHVNNQKLARLQSAQRMMKHAPKEKDGD</sequence>
<feature type="region of interest" description="Disordered" evidence="2">
    <location>
        <begin position="13"/>
        <end position="82"/>
    </location>
</feature>
<name>A0A517D8A2_LIMRT</name>